<comment type="caution">
    <text evidence="9">The sequence shown here is derived from an EMBL/GenBank/DDBJ whole genome shotgun (WGS) entry which is preliminary data.</text>
</comment>
<feature type="compositionally biased region" description="Polar residues" evidence="7">
    <location>
        <begin position="178"/>
        <end position="188"/>
    </location>
</feature>
<feature type="compositionally biased region" description="Polar residues" evidence="7">
    <location>
        <begin position="600"/>
        <end position="629"/>
    </location>
</feature>
<evidence type="ECO:0000256" key="5">
    <source>
        <dbReference type="PROSITE-ProRule" id="PRU00325"/>
    </source>
</evidence>
<dbReference type="Proteomes" id="UP000585474">
    <property type="component" value="Unassembled WGS sequence"/>
</dbReference>
<name>A0A7J0FH02_9ERIC</name>
<dbReference type="PANTHER" id="PTHR31669">
    <property type="entry name" value="PROTEIN FAR1-RELATED SEQUENCE 10-RELATED"/>
    <property type="match status" value="1"/>
</dbReference>
<dbReference type="GO" id="GO:0006355">
    <property type="term" value="P:regulation of DNA-templated transcription"/>
    <property type="evidence" value="ECO:0007669"/>
    <property type="project" value="UniProtKB-UniRule"/>
</dbReference>
<dbReference type="PANTHER" id="PTHR31669:SF251">
    <property type="entry name" value="PROTEIN FAR1-RELATED SEQUENCE"/>
    <property type="match status" value="1"/>
</dbReference>
<evidence type="ECO:0000256" key="4">
    <source>
        <dbReference type="ARBA" id="ARBA00022833"/>
    </source>
</evidence>
<evidence type="ECO:0000256" key="6">
    <source>
        <dbReference type="RuleBase" id="RU367018"/>
    </source>
</evidence>
<dbReference type="InterPro" id="IPR031052">
    <property type="entry name" value="FHY3/FAR1"/>
</dbReference>
<protein>
    <recommendedName>
        <fullName evidence="6">Protein FAR1-RELATED SEQUENCE</fullName>
    </recommendedName>
</protein>
<evidence type="ECO:0000313" key="9">
    <source>
        <dbReference type="EMBL" id="GFY97984.1"/>
    </source>
</evidence>
<dbReference type="AlphaFoldDB" id="A0A7J0FH02"/>
<sequence>MEIESLSSGAVNLERIVCFIREALLVEPALVAQKCLCWLLLAIGSLPNDLLPEVCPNNERFLFPLVNRGWEPDAEKDDAGKTENDADHKKCDYDDQNDDDVSGEDGSDYGDEDAEDADYDDYNGDNGSNDGDGDDDDSDDDDDDGSWDDDSNEEDKEEYDEDDEEEETSRPSKKHKSVATSSDDTTGSEYDDDTDDEPGRGSLLKHAREVYNLTSFCIFQSEYKKSRTLNVDVSNETFDRRGFILKYKLRKFGHHFREHTVTAMPFEDIIDCSCKYFDYVGVLCCHALLVLGCLSIEKIPDRYLLKWRTKTGLGDTVEEPCSLIKNNNENRSSPPGSTDHSLLKDIGRLNTEISEDVLDTHTDHGDAPLLRHARDIYLPNIFLMFREEYKKSEYLFVCAVHETLDHGKIVFDCEVRKPRHSRCRKVHAEPDDGRVNCRCKGFEKTGILCSHALSVLDCLCIERIPTPYILEKFKKNPGVAVVEDIHGEGYSELAHFIRFKILHSRLDELAKKASMSDEAQNIFLKHIDTIRIMLGDASSEETGSETDEDSVIACEMESVSDVNNLGSTNATENKGLKKAIGLNHDQTPMNCNDEEMEAKSGQSTTTDGTSLHSSSPSSCRMSQVAISLW</sequence>
<evidence type="ECO:0000256" key="7">
    <source>
        <dbReference type="SAM" id="MobiDB-lite"/>
    </source>
</evidence>
<feature type="domain" description="SWIM-type" evidence="8">
    <location>
        <begin position="259"/>
        <end position="295"/>
    </location>
</feature>
<dbReference type="PROSITE" id="PS50966">
    <property type="entry name" value="ZF_SWIM"/>
    <property type="match status" value="2"/>
</dbReference>
<dbReference type="SMART" id="SM00575">
    <property type="entry name" value="ZnF_PMZ"/>
    <property type="match status" value="2"/>
</dbReference>
<dbReference type="EMBL" id="BJWL01000012">
    <property type="protein sequence ID" value="GFY97984.1"/>
    <property type="molecule type" value="Genomic_DNA"/>
</dbReference>
<dbReference type="Pfam" id="PF04434">
    <property type="entry name" value="SWIM"/>
    <property type="match status" value="2"/>
</dbReference>
<proteinExistence type="inferred from homology"/>
<feature type="region of interest" description="Disordered" evidence="7">
    <location>
        <begin position="71"/>
        <end position="201"/>
    </location>
</feature>
<keyword evidence="3 5" id="KW-0863">Zinc-finger</keyword>
<comment type="similarity">
    <text evidence="1 6">Belongs to the FHY3/FAR1 family.</text>
</comment>
<feature type="compositionally biased region" description="Acidic residues" evidence="7">
    <location>
        <begin position="131"/>
        <end position="167"/>
    </location>
</feature>
<evidence type="ECO:0000313" key="10">
    <source>
        <dbReference type="Proteomes" id="UP000585474"/>
    </source>
</evidence>
<comment type="subcellular location">
    <subcellularLocation>
        <location evidence="6">Nucleus</location>
    </subcellularLocation>
</comment>
<dbReference type="GO" id="GO:0005634">
    <property type="term" value="C:nucleus"/>
    <property type="evidence" value="ECO:0007669"/>
    <property type="project" value="UniProtKB-SubCell"/>
</dbReference>
<keyword evidence="4 6" id="KW-0862">Zinc</keyword>
<evidence type="ECO:0000259" key="8">
    <source>
        <dbReference type="PROSITE" id="PS50966"/>
    </source>
</evidence>
<feature type="compositionally biased region" description="Acidic residues" evidence="7">
    <location>
        <begin position="94"/>
        <end position="123"/>
    </location>
</feature>
<keyword evidence="6" id="KW-0539">Nucleus</keyword>
<feature type="compositionally biased region" description="Basic and acidic residues" evidence="7">
    <location>
        <begin position="71"/>
        <end position="93"/>
    </location>
</feature>
<evidence type="ECO:0000256" key="1">
    <source>
        <dbReference type="ARBA" id="ARBA00005889"/>
    </source>
</evidence>
<gene>
    <name evidence="9" type="ORF">Acr_12g0005250</name>
</gene>
<reference evidence="9 10" key="1">
    <citation type="submission" date="2019-07" db="EMBL/GenBank/DDBJ databases">
        <title>De Novo Assembly of kiwifruit Actinidia rufa.</title>
        <authorList>
            <person name="Sugita-Konishi S."/>
            <person name="Sato K."/>
            <person name="Mori E."/>
            <person name="Abe Y."/>
            <person name="Kisaki G."/>
            <person name="Hamano K."/>
            <person name="Suezawa K."/>
            <person name="Otani M."/>
            <person name="Fukuda T."/>
            <person name="Manabe T."/>
            <person name="Gomi K."/>
            <person name="Tabuchi M."/>
            <person name="Akimitsu K."/>
            <person name="Kataoka I."/>
        </authorList>
    </citation>
    <scope>NUCLEOTIDE SEQUENCE [LARGE SCALE GENOMIC DNA]</scope>
    <source>
        <strain evidence="10">cv. Fuchu</strain>
    </source>
</reference>
<organism evidence="9 10">
    <name type="scientific">Actinidia rufa</name>
    <dbReference type="NCBI Taxonomy" id="165716"/>
    <lineage>
        <taxon>Eukaryota</taxon>
        <taxon>Viridiplantae</taxon>
        <taxon>Streptophyta</taxon>
        <taxon>Embryophyta</taxon>
        <taxon>Tracheophyta</taxon>
        <taxon>Spermatophyta</taxon>
        <taxon>Magnoliopsida</taxon>
        <taxon>eudicotyledons</taxon>
        <taxon>Gunneridae</taxon>
        <taxon>Pentapetalae</taxon>
        <taxon>asterids</taxon>
        <taxon>Ericales</taxon>
        <taxon>Actinidiaceae</taxon>
        <taxon>Actinidia</taxon>
    </lineage>
</organism>
<accession>A0A7J0FH02</accession>
<comment type="function">
    <text evidence="6">Putative transcription activator involved in regulating light control of development.</text>
</comment>
<dbReference type="OrthoDB" id="2402896at2759"/>
<keyword evidence="2 6" id="KW-0479">Metal-binding</keyword>
<dbReference type="GO" id="GO:0008270">
    <property type="term" value="F:zinc ion binding"/>
    <property type="evidence" value="ECO:0007669"/>
    <property type="project" value="UniProtKB-UniRule"/>
</dbReference>
<feature type="region of interest" description="Disordered" evidence="7">
    <location>
        <begin position="586"/>
        <end position="629"/>
    </location>
</feature>
<feature type="domain" description="SWIM-type" evidence="8">
    <location>
        <begin position="424"/>
        <end position="460"/>
    </location>
</feature>
<dbReference type="InterPro" id="IPR007527">
    <property type="entry name" value="Znf_SWIM"/>
</dbReference>
<evidence type="ECO:0000256" key="2">
    <source>
        <dbReference type="ARBA" id="ARBA00022723"/>
    </source>
</evidence>
<evidence type="ECO:0000256" key="3">
    <source>
        <dbReference type="ARBA" id="ARBA00022771"/>
    </source>
</evidence>
<dbReference type="InterPro" id="IPR006564">
    <property type="entry name" value="Znf_PMZ"/>
</dbReference>
<keyword evidence="10" id="KW-1185">Reference proteome</keyword>